<dbReference type="HOGENOM" id="CLU_1459743_0_0_11"/>
<reference evidence="2 3" key="1">
    <citation type="submission" date="2011-05" db="EMBL/GenBank/DDBJ databases">
        <title>Whole genome sequence of Microlunatus phosphovorus NM-1.</title>
        <authorList>
            <person name="Hosoyama A."/>
            <person name="Sasaki K."/>
            <person name="Harada T."/>
            <person name="Igarashi R."/>
            <person name="Kawakoshi A."/>
            <person name="Sasagawa M."/>
            <person name="Fukada J."/>
            <person name="Nakamura S."/>
            <person name="Katano Y."/>
            <person name="Hanada S."/>
            <person name="Kamagata Y."/>
            <person name="Nakamura N."/>
            <person name="Yamazaki S."/>
            <person name="Fujita N."/>
        </authorList>
    </citation>
    <scope>NUCLEOTIDE SEQUENCE [LARGE SCALE GENOMIC DNA]</scope>
    <source>
        <strain evidence="3">ATCC 700054 / DSM 10555 / JCM 9379 / NBRC 101784 / NCIMB 13414 / VKM Ac-1990 / NM-1</strain>
    </source>
</reference>
<evidence type="ECO:0000313" key="3">
    <source>
        <dbReference type="Proteomes" id="UP000007947"/>
    </source>
</evidence>
<dbReference type="STRING" id="1032480.MLP_04630"/>
<evidence type="ECO:0000313" key="2">
    <source>
        <dbReference type="EMBL" id="BAK33477.1"/>
    </source>
</evidence>
<dbReference type="SMART" id="SM00471">
    <property type="entry name" value="HDc"/>
    <property type="match status" value="1"/>
</dbReference>
<dbReference type="Pfam" id="PF01966">
    <property type="entry name" value="HD"/>
    <property type="match status" value="1"/>
</dbReference>
<gene>
    <name evidence="2" type="ordered locus">MLP_04630</name>
</gene>
<dbReference type="OrthoDB" id="4127237at2"/>
<dbReference type="RefSeq" id="WP_013861366.1">
    <property type="nucleotide sequence ID" value="NC_015635.1"/>
</dbReference>
<dbReference type="AlphaFoldDB" id="F5XJY1"/>
<dbReference type="Gene3D" id="1.10.3210.10">
    <property type="entry name" value="Hypothetical protein af1432"/>
    <property type="match status" value="1"/>
</dbReference>
<name>F5XJY1_MICPN</name>
<organism evidence="2 3">
    <name type="scientific">Microlunatus phosphovorus (strain ATCC 700054 / DSM 10555 / JCM 9379 / NBRC 101784 / NCIMB 13414 / VKM Ac-1990 / NM-1)</name>
    <dbReference type="NCBI Taxonomy" id="1032480"/>
    <lineage>
        <taxon>Bacteria</taxon>
        <taxon>Bacillati</taxon>
        <taxon>Actinomycetota</taxon>
        <taxon>Actinomycetes</taxon>
        <taxon>Propionibacteriales</taxon>
        <taxon>Propionibacteriaceae</taxon>
        <taxon>Microlunatus</taxon>
    </lineage>
</organism>
<dbReference type="eggNOG" id="COG1418">
    <property type="taxonomic scope" value="Bacteria"/>
</dbReference>
<dbReference type="EMBL" id="AP012204">
    <property type="protein sequence ID" value="BAK33477.1"/>
    <property type="molecule type" value="Genomic_DNA"/>
</dbReference>
<evidence type="ECO:0000259" key="1">
    <source>
        <dbReference type="SMART" id="SM00471"/>
    </source>
</evidence>
<sequence length="185" mass="20013">MAEGRGSELGDALLDPVPVGDRPIARAALTQLDQAPAEIRTHSRRMVLLARGLAGDRPVDQALLVAACALHDLGLLADASHRWSRLGFPDRSAALLAELGDEYEIGRDRADPWCWAVARHLRPRGGADETLEAGLLRRAAWLDAVGIGSRTDRTVARGLRFPHSAPESLRLLLRVGGGCLRDLVR</sequence>
<dbReference type="InterPro" id="IPR006674">
    <property type="entry name" value="HD_domain"/>
</dbReference>
<dbReference type="KEGG" id="mph:MLP_04630"/>
<accession>F5XJY1</accession>
<dbReference type="InterPro" id="IPR003607">
    <property type="entry name" value="HD/PDEase_dom"/>
</dbReference>
<feature type="domain" description="HD/PDEase" evidence="1">
    <location>
        <begin position="35"/>
        <end position="115"/>
    </location>
</feature>
<dbReference type="PANTHER" id="PTHR35569">
    <property type="entry name" value="CYANAMIDE HYDRATASE DDI2-RELATED"/>
    <property type="match status" value="1"/>
</dbReference>
<keyword evidence="3" id="KW-1185">Reference proteome</keyword>
<dbReference type="Proteomes" id="UP000007947">
    <property type="component" value="Chromosome"/>
</dbReference>
<dbReference type="SUPFAM" id="SSF109604">
    <property type="entry name" value="HD-domain/PDEase-like"/>
    <property type="match status" value="1"/>
</dbReference>
<proteinExistence type="predicted"/>
<dbReference type="PANTHER" id="PTHR35569:SF1">
    <property type="entry name" value="CYANAMIDE HYDRATASE DDI2-RELATED"/>
    <property type="match status" value="1"/>
</dbReference>
<protein>
    <recommendedName>
        <fullName evidence="1">HD/PDEase domain-containing protein</fullName>
    </recommendedName>
</protein>